<evidence type="ECO:0000313" key="1">
    <source>
        <dbReference type="EMBL" id="TPE48413.1"/>
    </source>
</evidence>
<keyword evidence="2" id="KW-1185">Reference proteome</keyword>
<reference evidence="1 2" key="1">
    <citation type="submission" date="2019-06" db="EMBL/GenBank/DDBJ databases">
        <title>A novel bacterium of genus Amaricoccus, isolated from marine sediment.</title>
        <authorList>
            <person name="Huang H."/>
            <person name="Mo K."/>
            <person name="Hu Y."/>
        </authorList>
    </citation>
    <scope>NUCLEOTIDE SEQUENCE [LARGE SCALE GENOMIC DNA]</scope>
    <source>
        <strain evidence="1 2">HB172011</strain>
    </source>
</reference>
<protein>
    <submittedName>
        <fullName evidence="1">Uncharacterized protein</fullName>
    </submittedName>
</protein>
<dbReference type="AlphaFoldDB" id="A0A501WEY7"/>
<dbReference type="RefSeq" id="WP_140455479.1">
    <property type="nucleotide sequence ID" value="NZ_VFRP01000022.1"/>
</dbReference>
<dbReference type="OrthoDB" id="7916272at2"/>
<organism evidence="1 2">
    <name type="scientific">Amaricoccus solimangrovi</name>
    <dbReference type="NCBI Taxonomy" id="2589815"/>
    <lineage>
        <taxon>Bacteria</taxon>
        <taxon>Pseudomonadati</taxon>
        <taxon>Pseudomonadota</taxon>
        <taxon>Alphaproteobacteria</taxon>
        <taxon>Rhodobacterales</taxon>
        <taxon>Paracoccaceae</taxon>
        <taxon>Amaricoccus</taxon>
    </lineage>
</organism>
<evidence type="ECO:0000313" key="2">
    <source>
        <dbReference type="Proteomes" id="UP000319255"/>
    </source>
</evidence>
<proteinExistence type="predicted"/>
<gene>
    <name evidence="1" type="ORF">FJM51_17775</name>
</gene>
<name>A0A501WEY7_9RHOB</name>
<dbReference type="EMBL" id="VFRP01000022">
    <property type="protein sequence ID" value="TPE48413.1"/>
    <property type="molecule type" value="Genomic_DNA"/>
</dbReference>
<comment type="caution">
    <text evidence="1">The sequence shown here is derived from an EMBL/GenBank/DDBJ whole genome shotgun (WGS) entry which is preliminary data.</text>
</comment>
<sequence>MTDLFKHHARGLSSPAENAVAIVPDDAADLATAPRALFVGQGGDLALTLLGGDTVTFGNVPAGSLLPVRAIRVRASGTTAARILGLW</sequence>
<accession>A0A501WEY7</accession>
<dbReference type="Proteomes" id="UP000319255">
    <property type="component" value="Unassembled WGS sequence"/>
</dbReference>